<dbReference type="AlphaFoldDB" id="A0A929RR35"/>
<dbReference type="SUPFAM" id="SSF50249">
    <property type="entry name" value="Nucleic acid-binding proteins"/>
    <property type="match status" value="1"/>
</dbReference>
<dbReference type="Proteomes" id="UP000759246">
    <property type="component" value="Unassembled WGS sequence"/>
</dbReference>
<feature type="region of interest" description="Disordered" evidence="3">
    <location>
        <begin position="116"/>
        <end position="154"/>
    </location>
</feature>
<accession>A0A929RR35</accession>
<dbReference type="Pfam" id="PF00436">
    <property type="entry name" value="SSB"/>
    <property type="match status" value="1"/>
</dbReference>
<reference evidence="4" key="1">
    <citation type="submission" date="2020-04" db="EMBL/GenBank/DDBJ databases">
        <title>Deep metagenomics examines the oral microbiome during advanced dental caries in children, revealing novel taxa and co-occurrences with host molecules.</title>
        <authorList>
            <person name="Baker J.L."/>
            <person name="Morton J.T."/>
            <person name="Dinis M."/>
            <person name="Alvarez R."/>
            <person name="Tran N.C."/>
            <person name="Knight R."/>
            <person name="Edlund A."/>
        </authorList>
    </citation>
    <scope>NUCLEOTIDE SEQUENCE</scope>
    <source>
        <strain evidence="4">JCVI_30_bin.13</strain>
    </source>
</reference>
<dbReference type="EMBL" id="JABZGF010000210">
    <property type="protein sequence ID" value="MBF0966811.1"/>
    <property type="molecule type" value="Genomic_DNA"/>
</dbReference>
<feature type="compositionally biased region" description="Polar residues" evidence="3">
    <location>
        <begin position="118"/>
        <end position="130"/>
    </location>
</feature>
<dbReference type="InterPro" id="IPR000424">
    <property type="entry name" value="Primosome_PriB/ssb"/>
</dbReference>
<dbReference type="PROSITE" id="PS50935">
    <property type="entry name" value="SSB"/>
    <property type="match status" value="1"/>
</dbReference>
<keyword evidence="1 2" id="KW-0238">DNA-binding</keyword>
<evidence type="ECO:0000256" key="3">
    <source>
        <dbReference type="SAM" id="MobiDB-lite"/>
    </source>
</evidence>
<evidence type="ECO:0000256" key="2">
    <source>
        <dbReference type="PROSITE-ProRule" id="PRU00252"/>
    </source>
</evidence>
<comment type="caution">
    <text evidence="4">The sequence shown here is derived from an EMBL/GenBank/DDBJ whole genome shotgun (WGS) entry which is preliminary data.</text>
</comment>
<organism evidence="4 5">
    <name type="scientific">Actinomyces bouchesdurhonensis</name>
    <dbReference type="NCBI Taxonomy" id="1852361"/>
    <lineage>
        <taxon>Bacteria</taxon>
        <taxon>Bacillati</taxon>
        <taxon>Actinomycetota</taxon>
        <taxon>Actinomycetes</taxon>
        <taxon>Actinomycetales</taxon>
        <taxon>Actinomycetaceae</taxon>
        <taxon>Actinomyces</taxon>
    </lineage>
</organism>
<dbReference type="InterPro" id="IPR012340">
    <property type="entry name" value="NA-bd_OB-fold"/>
</dbReference>
<evidence type="ECO:0000313" key="4">
    <source>
        <dbReference type="EMBL" id="MBF0966811.1"/>
    </source>
</evidence>
<feature type="compositionally biased region" description="Acidic residues" evidence="3">
    <location>
        <begin position="263"/>
        <end position="278"/>
    </location>
</feature>
<evidence type="ECO:0000313" key="5">
    <source>
        <dbReference type="Proteomes" id="UP000759246"/>
    </source>
</evidence>
<name>A0A929RR35_9ACTO</name>
<dbReference type="Gene3D" id="2.40.50.140">
    <property type="entry name" value="Nucleic acid-binding proteins"/>
    <property type="match status" value="1"/>
</dbReference>
<protein>
    <submittedName>
        <fullName evidence="4">Single-stranded DNA-binding protein</fullName>
    </submittedName>
</protein>
<gene>
    <name evidence="4" type="ORF">HXK09_06610</name>
</gene>
<evidence type="ECO:0000256" key="1">
    <source>
        <dbReference type="ARBA" id="ARBA00023125"/>
    </source>
</evidence>
<dbReference type="GO" id="GO:0003697">
    <property type="term" value="F:single-stranded DNA binding"/>
    <property type="evidence" value="ECO:0007669"/>
    <property type="project" value="InterPro"/>
</dbReference>
<dbReference type="CDD" id="cd04496">
    <property type="entry name" value="SSB_OBF"/>
    <property type="match status" value="1"/>
</dbReference>
<sequence length="278" mass="29584">MQDISTTLKGRIGSVPTMKHIKGDTCVTTFRLAIPRWRFTVDARTGNASYVEDGAYWYTIETWDKLADNVVRCCCKGDPVIVVARPVPNAWVDANGQIRSSIVFRASAVGHDMAKGTSRYTKNGAHSTQEPAAGSPNDPFSTRTEHSGRVPLSETETVCCTPVPDGDIAGEGAHGLVGAQPQHTCALAENPVDARTGDAGQEPAAVQGVPTSTALQVRDGCPPVAPAPYTHDGSEEDSSDPCWQSVSRFDYSAVKGTPKASDETGEEPEEPAPPEDLF</sequence>
<proteinExistence type="predicted"/>
<feature type="region of interest" description="Disordered" evidence="3">
    <location>
        <begin position="220"/>
        <end position="278"/>
    </location>
</feature>